<dbReference type="SUPFAM" id="SSF52141">
    <property type="entry name" value="Uracil-DNA glycosylase-like"/>
    <property type="match status" value="1"/>
</dbReference>
<dbReference type="InterPro" id="IPR026353">
    <property type="entry name" value="Hypoxan-DNA_Glyclase"/>
</dbReference>
<dbReference type="CDD" id="cd10032">
    <property type="entry name" value="UDG-F6_HDG"/>
    <property type="match status" value="1"/>
</dbReference>
<dbReference type="OrthoDB" id="9799921at2"/>
<dbReference type="InterPro" id="IPR036895">
    <property type="entry name" value="Uracil-DNA_glycosylase-like_sf"/>
</dbReference>
<gene>
    <name evidence="2" type="ORF">BINDI_0901</name>
</gene>
<dbReference type="Pfam" id="PF03167">
    <property type="entry name" value="UDG"/>
    <property type="match status" value="1"/>
</dbReference>
<feature type="domain" description="Uracil-DNA glycosylase-like" evidence="1">
    <location>
        <begin position="14"/>
        <end position="154"/>
    </location>
</feature>
<dbReference type="HOGENOM" id="CLU_094865_1_0_11"/>
<evidence type="ECO:0000313" key="3">
    <source>
        <dbReference type="Proteomes" id="UP000028569"/>
    </source>
</evidence>
<dbReference type="AlphaFoldDB" id="A0A087VUY5"/>
<dbReference type="Proteomes" id="UP000028569">
    <property type="component" value="Chromosome"/>
</dbReference>
<dbReference type="Gene3D" id="3.40.470.10">
    <property type="entry name" value="Uracil-DNA glycosylase-like domain"/>
    <property type="match status" value="1"/>
</dbReference>
<dbReference type="KEGG" id="bii:BINDI_0901"/>
<protein>
    <submittedName>
        <fullName evidence="2">G:T/U mismatch-specific DNA glycosylase</fullName>
    </submittedName>
</protein>
<proteinExistence type="predicted"/>
<keyword evidence="3" id="KW-1185">Reference proteome</keyword>
<evidence type="ECO:0000259" key="1">
    <source>
        <dbReference type="Pfam" id="PF03167"/>
    </source>
</evidence>
<accession>A0A087VUY5</accession>
<dbReference type="RefSeq" id="WP_052108806.1">
    <property type="nucleotide sequence ID" value="NZ_CP006018.1"/>
</dbReference>
<name>A0A087VUY5_9BIFI</name>
<sequence length="170" mass="18750">MQHVTHGFGPVWDSRSQVLILGSMPSLMSRKAGFYYMFPRNRFWPVLAALFDSPVPEPDPDVRRRFTLEHHIALWDVIQECDIHGASDASITNVIPTDISSILTAAPIRTVFTTGRKAGQLYTRYCQPALDAIGLDIPMVNLPSTSPANAAKSLDDLIADYVPIKAALEA</sequence>
<dbReference type="EMBL" id="CP006018">
    <property type="protein sequence ID" value="AIC92167.1"/>
    <property type="molecule type" value="Genomic_DNA"/>
</dbReference>
<organism evidence="2 3">
    <name type="scientific">Bifidobacterium [indicum] DSM 20214 = LMG 11587</name>
    <dbReference type="NCBI Taxonomy" id="1341694"/>
    <lineage>
        <taxon>Bacteria</taxon>
        <taxon>Bacillati</taxon>
        <taxon>Actinomycetota</taxon>
        <taxon>Actinomycetes</taxon>
        <taxon>Bifidobacteriales</taxon>
        <taxon>Bifidobacteriaceae</taxon>
        <taxon>Bifidobacterium</taxon>
    </lineage>
</organism>
<evidence type="ECO:0000313" key="2">
    <source>
        <dbReference type="EMBL" id="AIC92167.1"/>
    </source>
</evidence>
<dbReference type="InterPro" id="IPR005122">
    <property type="entry name" value="Uracil-DNA_glycosylase-like"/>
</dbReference>
<dbReference type="NCBIfam" id="TIGR04274">
    <property type="entry name" value="hypoxanDNAglyco"/>
    <property type="match status" value="1"/>
</dbReference>
<reference evidence="2 3" key="1">
    <citation type="journal article" date="2014" name="Appl. Environ. Microbiol.">
        <title>Genomic encyclopedia of type strains of the genus Bifidobacterium.</title>
        <authorList>
            <person name="Milani C."/>
            <person name="Lugli G.A."/>
            <person name="Duranti S."/>
            <person name="Turroni F."/>
            <person name="Bottacini F."/>
            <person name="Mangifesta M."/>
            <person name="Sanchez B."/>
            <person name="Viappiani A."/>
            <person name="Mancabelli L."/>
            <person name="Taminiau B."/>
            <person name="Delcenserie V."/>
            <person name="Barrangou R."/>
            <person name="Margolles A."/>
            <person name="van Sinderen D."/>
            <person name="Ventura M."/>
        </authorList>
    </citation>
    <scope>NUCLEOTIDE SEQUENCE [LARGE SCALE GENOMIC DNA]</scope>
    <source>
        <strain evidence="2 3">LMG 11587</strain>
    </source>
</reference>